<dbReference type="EMBL" id="BPLQ01006216">
    <property type="protein sequence ID" value="GIY20794.1"/>
    <property type="molecule type" value="Genomic_DNA"/>
</dbReference>
<name>A0AAV4RH19_9ARAC</name>
<protein>
    <submittedName>
        <fullName evidence="1">Uncharacterized protein</fullName>
    </submittedName>
</protein>
<dbReference type="Proteomes" id="UP001054837">
    <property type="component" value="Unassembled WGS sequence"/>
</dbReference>
<evidence type="ECO:0000313" key="2">
    <source>
        <dbReference type="EMBL" id="GIY20794.1"/>
    </source>
</evidence>
<reference evidence="1 3" key="1">
    <citation type="submission" date="2021-06" db="EMBL/GenBank/DDBJ databases">
        <title>Caerostris darwini draft genome.</title>
        <authorList>
            <person name="Kono N."/>
            <person name="Arakawa K."/>
        </authorList>
    </citation>
    <scope>NUCLEOTIDE SEQUENCE [LARGE SCALE GENOMIC DNA]</scope>
</reference>
<evidence type="ECO:0000313" key="3">
    <source>
        <dbReference type="Proteomes" id="UP001054837"/>
    </source>
</evidence>
<evidence type="ECO:0000313" key="1">
    <source>
        <dbReference type="EMBL" id="GIY20785.1"/>
    </source>
</evidence>
<gene>
    <name evidence="1" type="ORF">CDAR_229021</name>
    <name evidence="2" type="ORF">CDAR_229081</name>
</gene>
<dbReference type="AlphaFoldDB" id="A0AAV4RH19"/>
<keyword evidence="3" id="KW-1185">Reference proteome</keyword>
<proteinExistence type="predicted"/>
<sequence length="117" mass="13257">MSRFWRGPEEITQFFSRSAFQLCNSTPTEKSATQTSDFQKGISLTQANCCTSRIESKRGGASITIPLLPQNTYHPLGMSAICGRKTLVFTYLHFVTFLLMLMEPECKFRTCMLSRAE</sequence>
<organism evidence="1 3">
    <name type="scientific">Caerostris darwini</name>
    <dbReference type="NCBI Taxonomy" id="1538125"/>
    <lineage>
        <taxon>Eukaryota</taxon>
        <taxon>Metazoa</taxon>
        <taxon>Ecdysozoa</taxon>
        <taxon>Arthropoda</taxon>
        <taxon>Chelicerata</taxon>
        <taxon>Arachnida</taxon>
        <taxon>Araneae</taxon>
        <taxon>Araneomorphae</taxon>
        <taxon>Entelegynae</taxon>
        <taxon>Araneoidea</taxon>
        <taxon>Araneidae</taxon>
        <taxon>Caerostris</taxon>
    </lineage>
</organism>
<accession>A0AAV4RH19</accession>
<dbReference type="EMBL" id="BPLQ01006216">
    <property type="protein sequence ID" value="GIY20785.1"/>
    <property type="molecule type" value="Genomic_DNA"/>
</dbReference>
<comment type="caution">
    <text evidence="1">The sequence shown here is derived from an EMBL/GenBank/DDBJ whole genome shotgun (WGS) entry which is preliminary data.</text>
</comment>